<proteinExistence type="inferred from homology"/>
<dbReference type="EMBL" id="BSXW01000151">
    <property type="protein sequence ID" value="GMF13273.1"/>
    <property type="molecule type" value="Genomic_DNA"/>
</dbReference>
<protein>
    <recommendedName>
        <fullName evidence="5">RxLR effector protein</fullName>
    </recommendedName>
</protein>
<keyword evidence="3 5" id="KW-0964">Secreted</keyword>
<evidence type="ECO:0000256" key="4">
    <source>
        <dbReference type="ARBA" id="ARBA00022729"/>
    </source>
</evidence>
<evidence type="ECO:0000256" key="2">
    <source>
        <dbReference type="ARBA" id="ARBA00010400"/>
    </source>
</evidence>
<name>A0A9W6THA0_9STRA</name>
<dbReference type="Proteomes" id="UP001165083">
    <property type="component" value="Unassembled WGS sequence"/>
</dbReference>
<comment type="function">
    <text evidence="5">Effector that suppresses plant defense responses during pathogen infection.</text>
</comment>
<dbReference type="GO" id="GO:0005576">
    <property type="term" value="C:extracellular region"/>
    <property type="evidence" value="ECO:0007669"/>
    <property type="project" value="UniProtKB-SubCell"/>
</dbReference>
<evidence type="ECO:0000313" key="6">
    <source>
        <dbReference type="EMBL" id="GMF13273.1"/>
    </source>
</evidence>
<dbReference type="Pfam" id="PF16810">
    <property type="entry name" value="RXLR"/>
    <property type="match status" value="1"/>
</dbReference>
<comment type="caution">
    <text evidence="6">The sequence shown here is derived from an EMBL/GenBank/DDBJ whole genome shotgun (WGS) entry which is preliminary data.</text>
</comment>
<evidence type="ECO:0000256" key="3">
    <source>
        <dbReference type="ARBA" id="ARBA00022525"/>
    </source>
</evidence>
<evidence type="ECO:0000256" key="5">
    <source>
        <dbReference type="RuleBase" id="RU367124"/>
    </source>
</evidence>
<accession>A0A9W6THA0</accession>
<sequence>MRLSSILVAVAAAALLPSSIALSAVSSAGEATDSTIALLILVGGDQNADSTKRRLRAHKSAGDKYEERYKLKKINKLMNQQFFREDIFNKWIKHKYADSHIYNKFDVVNNPIYSRIVNQYQDYLMSLRKHNLLTLTSFDFLVQNPPPPPGWKVFNVPLWWRKVLQDWNRIKWPQHDHIPLTSRQTLHYVLFSPIWWNTSTKLHVGTSSRSGQSSKPMGSGNVRFRRMCRALAEQNKLCLADFLDVSRNWPSPSNFLQPYALCSME</sequence>
<comment type="subcellular location">
    <subcellularLocation>
        <location evidence="1 5">Secreted</location>
    </subcellularLocation>
</comment>
<reference evidence="6" key="1">
    <citation type="submission" date="2023-04" db="EMBL/GenBank/DDBJ databases">
        <title>Phytophthora lilii NBRC 32176.</title>
        <authorList>
            <person name="Ichikawa N."/>
            <person name="Sato H."/>
            <person name="Tonouchi N."/>
        </authorList>
    </citation>
    <scope>NUCLEOTIDE SEQUENCE</scope>
    <source>
        <strain evidence="6">NBRC 32176</strain>
    </source>
</reference>
<comment type="similarity">
    <text evidence="2 5">Belongs to the RxLR effector family.</text>
</comment>
<feature type="signal peptide" evidence="5">
    <location>
        <begin position="1"/>
        <end position="21"/>
    </location>
</feature>
<keyword evidence="7" id="KW-1185">Reference proteome</keyword>
<evidence type="ECO:0000313" key="7">
    <source>
        <dbReference type="Proteomes" id="UP001165083"/>
    </source>
</evidence>
<comment type="domain">
    <text evidence="5">The RxLR-dEER motif acts to carry the protein into the host cell cytoplasm through binding to cell surface phosphatidylinositol-3-phosphate.</text>
</comment>
<feature type="chain" id="PRO_5041017131" description="RxLR effector protein" evidence="5">
    <location>
        <begin position="22"/>
        <end position="265"/>
    </location>
</feature>
<dbReference type="InterPro" id="IPR031825">
    <property type="entry name" value="RXLR"/>
</dbReference>
<keyword evidence="4 5" id="KW-0732">Signal</keyword>
<gene>
    <name evidence="6" type="ORF">Plil01_000376400</name>
</gene>
<dbReference type="AlphaFoldDB" id="A0A9W6THA0"/>
<organism evidence="6 7">
    <name type="scientific">Phytophthora lilii</name>
    <dbReference type="NCBI Taxonomy" id="2077276"/>
    <lineage>
        <taxon>Eukaryota</taxon>
        <taxon>Sar</taxon>
        <taxon>Stramenopiles</taxon>
        <taxon>Oomycota</taxon>
        <taxon>Peronosporomycetes</taxon>
        <taxon>Peronosporales</taxon>
        <taxon>Peronosporaceae</taxon>
        <taxon>Phytophthora</taxon>
    </lineage>
</organism>
<evidence type="ECO:0000256" key="1">
    <source>
        <dbReference type="ARBA" id="ARBA00004613"/>
    </source>
</evidence>